<gene>
    <name evidence="2" type="ORF">E6H00_07650</name>
</gene>
<dbReference type="Pfam" id="PF01161">
    <property type="entry name" value="PBP"/>
    <property type="match status" value="1"/>
</dbReference>
<evidence type="ECO:0000313" key="3">
    <source>
        <dbReference type="Proteomes" id="UP000318509"/>
    </source>
</evidence>
<organism evidence="2 3">
    <name type="scientific">Candidatus Segetimicrobium genomatis</name>
    <dbReference type="NCBI Taxonomy" id="2569760"/>
    <lineage>
        <taxon>Bacteria</taxon>
        <taxon>Bacillati</taxon>
        <taxon>Candidatus Sysuimicrobiota</taxon>
        <taxon>Candidatus Sysuimicrobiia</taxon>
        <taxon>Candidatus Sysuimicrobiales</taxon>
        <taxon>Candidatus Segetimicrobiaceae</taxon>
        <taxon>Candidatus Segetimicrobium</taxon>
    </lineage>
</organism>
<name>A0A537K2S4_9BACT</name>
<dbReference type="PANTHER" id="PTHR30289:SF1">
    <property type="entry name" value="PEBP (PHOSPHATIDYLETHANOLAMINE-BINDING PROTEIN) FAMILY PROTEIN"/>
    <property type="match status" value="1"/>
</dbReference>
<dbReference type="SUPFAM" id="SSF49777">
    <property type="entry name" value="PEBP-like"/>
    <property type="match status" value="1"/>
</dbReference>
<dbReference type="EMBL" id="VBAK01000115">
    <property type="protein sequence ID" value="TMI90060.1"/>
    <property type="molecule type" value="Genomic_DNA"/>
</dbReference>
<accession>A0A537K2S4</accession>
<proteinExistence type="predicted"/>
<sequence length="205" mass="21101">MRPRADAGSARLGGRRGRRRAAARAVRTTVLIAAFTLGHTAAPPPAPAAAAFTLASAAFANGARIPDAHTCAGANISPPLRWTGRPAAARSYALLAVDPDAPGGNFVHWVVYDLPAAWTGLPSGVGPGLRIGGQRGGTQGINDFRRIGYGGPCPPPGPVHHYVFTLYALDIAQLPVPFAAPPGLVKRTLQGHILATAGLTGLFSR</sequence>
<protein>
    <submittedName>
        <fullName evidence="2">YbhB/YbcL family Raf kinase inhibitor-like protein</fullName>
    </submittedName>
</protein>
<dbReference type="PANTHER" id="PTHR30289">
    <property type="entry name" value="UNCHARACTERIZED PROTEIN YBCL-RELATED"/>
    <property type="match status" value="1"/>
</dbReference>
<comment type="caution">
    <text evidence="2">The sequence shown here is derived from an EMBL/GenBank/DDBJ whole genome shotgun (WGS) entry which is preliminary data.</text>
</comment>
<reference evidence="2 3" key="1">
    <citation type="journal article" date="2019" name="Nat. Microbiol.">
        <title>Mediterranean grassland soil C-N compound turnover is dependent on rainfall and depth, and is mediated by genomically divergent microorganisms.</title>
        <authorList>
            <person name="Diamond S."/>
            <person name="Andeer P.F."/>
            <person name="Li Z."/>
            <person name="Crits-Christoph A."/>
            <person name="Burstein D."/>
            <person name="Anantharaman K."/>
            <person name="Lane K.R."/>
            <person name="Thomas B.C."/>
            <person name="Pan C."/>
            <person name="Northen T.R."/>
            <person name="Banfield J.F."/>
        </authorList>
    </citation>
    <scope>NUCLEOTIDE SEQUENCE [LARGE SCALE GENOMIC DNA]</scope>
    <source>
        <strain evidence="2">NP_3</strain>
    </source>
</reference>
<dbReference type="InterPro" id="IPR008914">
    <property type="entry name" value="PEBP"/>
</dbReference>
<dbReference type="AlphaFoldDB" id="A0A537K2S4"/>
<feature type="region of interest" description="Disordered" evidence="1">
    <location>
        <begin position="1"/>
        <end position="20"/>
    </location>
</feature>
<dbReference type="InterPro" id="IPR005247">
    <property type="entry name" value="YbhB_YbcL/LppC-like"/>
</dbReference>
<dbReference type="Gene3D" id="3.90.280.10">
    <property type="entry name" value="PEBP-like"/>
    <property type="match status" value="1"/>
</dbReference>
<evidence type="ECO:0000256" key="1">
    <source>
        <dbReference type="SAM" id="MobiDB-lite"/>
    </source>
</evidence>
<dbReference type="NCBIfam" id="TIGR00481">
    <property type="entry name" value="YbhB/YbcL family Raf kinase inhibitor-like protein"/>
    <property type="match status" value="1"/>
</dbReference>
<dbReference type="CDD" id="cd00865">
    <property type="entry name" value="PEBP_bact_arch"/>
    <property type="match status" value="1"/>
</dbReference>
<evidence type="ECO:0000313" key="2">
    <source>
        <dbReference type="EMBL" id="TMI90060.1"/>
    </source>
</evidence>
<feature type="compositionally biased region" description="Low complexity" evidence="1">
    <location>
        <begin position="1"/>
        <end position="12"/>
    </location>
</feature>
<dbReference type="Proteomes" id="UP000318509">
    <property type="component" value="Unassembled WGS sequence"/>
</dbReference>
<dbReference type="InterPro" id="IPR036610">
    <property type="entry name" value="PEBP-like_sf"/>
</dbReference>